<keyword evidence="2" id="KW-0548">Nucleotidyltransferase</keyword>
<dbReference type="InterPro" id="IPR041588">
    <property type="entry name" value="Integrase_H2C2"/>
</dbReference>
<name>A0A9D4WF53_PEA</name>
<keyword evidence="5" id="KW-0378">Hydrolase</keyword>
<dbReference type="Gramene" id="Psat06G0620400-T1">
    <property type="protein sequence ID" value="KAI5401639.1"/>
    <property type="gene ID" value="KIW84_066204"/>
</dbReference>
<keyword evidence="1" id="KW-0808">Transferase</keyword>
<keyword evidence="3" id="KW-0540">Nuclease</keyword>
<dbReference type="EMBL" id="JAMSHJ010000006">
    <property type="protein sequence ID" value="KAI5401639.1"/>
    <property type="molecule type" value="Genomic_DNA"/>
</dbReference>
<sequence length="401" mass="46051">MFSKYARVFREPSGLPPRREMEHAINLVEGQGAVNVRFYRYPHYHKNEIEKQVKEILSIGIIRHSISSFSSLVILVKKKDNTWWMCIDYRALNKGKLTTTPILALHEFSKNFVIECNASGGGVGAILMQDKRPITYFSKALGTRNLVKSTYQKELMAVVLDIQHWRPYLLGRKFVVSADQKSLKQLLQQRVVNAVQQNWDVELLGLVIPNKFELIPTLLEEFHSSPHGGHSGFYKTYRRLAANVYWVGMKGTIQEFVKGCDICQRKKYMASSPGGLLQPWISYRLAQVKGEKEELLDQLEEHIEMYEPEGVLAARKVKQQGEEIKQILIYWKGKTLEEEKWEDEIMIKSQFPKFGFEDKATAEGGGIGKTQPTAGMPHEQLIHHESNGSKVWKNERSVVFP</sequence>
<dbReference type="Gene3D" id="3.10.10.10">
    <property type="entry name" value="HIV Type 1 Reverse Transcriptase, subunit A, domain 1"/>
    <property type="match status" value="1"/>
</dbReference>
<dbReference type="InterPro" id="IPR041373">
    <property type="entry name" value="RT_RNaseH"/>
</dbReference>
<dbReference type="Pfam" id="PF17921">
    <property type="entry name" value="Integrase_H2C2"/>
    <property type="match status" value="1"/>
</dbReference>
<dbReference type="Gene3D" id="3.10.20.370">
    <property type="match status" value="1"/>
</dbReference>
<organism evidence="8 9">
    <name type="scientific">Pisum sativum</name>
    <name type="common">Garden pea</name>
    <name type="synonym">Lathyrus oleraceus</name>
    <dbReference type="NCBI Taxonomy" id="3888"/>
    <lineage>
        <taxon>Eukaryota</taxon>
        <taxon>Viridiplantae</taxon>
        <taxon>Streptophyta</taxon>
        <taxon>Embryophyta</taxon>
        <taxon>Tracheophyta</taxon>
        <taxon>Spermatophyta</taxon>
        <taxon>Magnoliopsida</taxon>
        <taxon>eudicotyledons</taxon>
        <taxon>Gunneridae</taxon>
        <taxon>Pentapetalae</taxon>
        <taxon>rosids</taxon>
        <taxon>fabids</taxon>
        <taxon>Fabales</taxon>
        <taxon>Fabaceae</taxon>
        <taxon>Papilionoideae</taxon>
        <taxon>50 kb inversion clade</taxon>
        <taxon>NPAAA clade</taxon>
        <taxon>Hologalegina</taxon>
        <taxon>IRL clade</taxon>
        <taxon>Fabeae</taxon>
        <taxon>Lathyrus</taxon>
    </lineage>
</organism>
<dbReference type="Proteomes" id="UP001058974">
    <property type="component" value="Chromosome 6"/>
</dbReference>
<evidence type="ECO:0000313" key="8">
    <source>
        <dbReference type="EMBL" id="KAI5401639.1"/>
    </source>
</evidence>
<dbReference type="InterPro" id="IPR000953">
    <property type="entry name" value="Chromo/chromo_shadow_dom"/>
</dbReference>
<keyword evidence="9" id="KW-1185">Reference proteome</keyword>
<dbReference type="InterPro" id="IPR050951">
    <property type="entry name" value="Retrovirus_Pol_polyprotein"/>
</dbReference>
<proteinExistence type="predicted"/>
<dbReference type="Gene3D" id="1.10.340.70">
    <property type="match status" value="1"/>
</dbReference>
<dbReference type="PROSITE" id="PS50013">
    <property type="entry name" value="CHROMO_2"/>
    <property type="match status" value="1"/>
</dbReference>
<evidence type="ECO:0000256" key="4">
    <source>
        <dbReference type="ARBA" id="ARBA00022759"/>
    </source>
</evidence>
<keyword evidence="6" id="KW-0695">RNA-directed DNA polymerase</keyword>
<comment type="caution">
    <text evidence="8">The sequence shown here is derived from an EMBL/GenBank/DDBJ whole genome shotgun (WGS) entry which is preliminary data.</text>
</comment>
<dbReference type="InterPro" id="IPR043502">
    <property type="entry name" value="DNA/RNA_pol_sf"/>
</dbReference>
<accession>A0A9D4WF53</accession>
<dbReference type="GO" id="GO:0003964">
    <property type="term" value="F:RNA-directed DNA polymerase activity"/>
    <property type="evidence" value="ECO:0007669"/>
    <property type="project" value="UniProtKB-KW"/>
</dbReference>
<dbReference type="Pfam" id="PF17917">
    <property type="entry name" value="RT_RNaseH"/>
    <property type="match status" value="1"/>
</dbReference>
<evidence type="ECO:0000259" key="7">
    <source>
        <dbReference type="PROSITE" id="PS50013"/>
    </source>
</evidence>
<evidence type="ECO:0000256" key="1">
    <source>
        <dbReference type="ARBA" id="ARBA00022679"/>
    </source>
</evidence>
<dbReference type="SUPFAM" id="SSF54160">
    <property type="entry name" value="Chromo domain-like"/>
    <property type="match status" value="1"/>
</dbReference>
<dbReference type="FunFam" id="1.10.340.70:FF:000001">
    <property type="entry name" value="Retrovirus-related Pol polyprotein from transposon gypsy-like Protein"/>
    <property type="match status" value="1"/>
</dbReference>
<dbReference type="SUPFAM" id="SSF56672">
    <property type="entry name" value="DNA/RNA polymerases"/>
    <property type="match status" value="1"/>
</dbReference>
<evidence type="ECO:0000313" key="9">
    <source>
        <dbReference type="Proteomes" id="UP001058974"/>
    </source>
</evidence>
<evidence type="ECO:0000256" key="3">
    <source>
        <dbReference type="ARBA" id="ARBA00022722"/>
    </source>
</evidence>
<dbReference type="PANTHER" id="PTHR37984">
    <property type="entry name" value="PROTEIN CBG26694"/>
    <property type="match status" value="1"/>
</dbReference>
<evidence type="ECO:0000256" key="6">
    <source>
        <dbReference type="ARBA" id="ARBA00022918"/>
    </source>
</evidence>
<gene>
    <name evidence="8" type="ORF">KIW84_066204</name>
</gene>
<dbReference type="GO" id="GO:0004519">
    <property type="term" value="F:endonuclease activity"/>
    <property type="evidence" value="ECO:0007669"/>
    <property type="project" value="UniProtKB-KW"/>
</dbReference>
<feature type="domain" description="Chromo" evidence="7">
    <location>
        <begin position="306"/>
        <end position="353"/>
    </location>
</feature>
<evidence type="ECO:0000256" key="5">
    <source>
        <dbReference type="ARBA" id="ARBA00022801"/>
    </source>
</evidence>
<evidence type="ECO:0000256" key="2">
    <source>
        <dbReference type="ARBA" id="ARBA00022695"/>
    </source>
</evidence>
<reference evidence="8 9" key="1">
    <citation type="journal article" date="2022" name="Nat. Genet.">
        <title>Improved pea reference genome and pan-genome highlight genomic features and evolutionary characteristics.</title>
        <authorList>
            <person name="Yang T."/>
            <person name="Liu R."/>
            <person name="Luo Y."/>
            <person name="Hu S."/>
            <person name="Wang D."/>
            <person name="Wang C."/>
            <person name="Pandey M.K."/>
            <person name="Ge S."/>
            <person name="Xu Q."/>
            <person name="Li N."/>
            <person name="Li G."/>
            <person name="Huang Y."/>
            <person name="Saxena R.K."/>
            <person name="Ji Y."/>
            <person name="Li M."/>
            <person name="Yan X."/>
            <person name="He Y."/>
            <person name="Liu Y."/>
            <person name="Wang X."/>
            <person name="Xiang C."/>
            <person name="Varshney R.K."/>
            <person name="Ding H."/>
            <person name="Gao S."/>
            <person name="Zong X."/>
        </authorList>
    </citation>
    <scope>NUCLEOTIDE SEQUENCE [LARGE SCALE GENOMIC DNA]</scope>
    <source>
        <strain evidence="8 9">cv. Zhongwan 6</strain>
    </source>
</reference>
<dbReference type="AlphaFoldDB" id="A0A9D4WF53"/>
<dbReference type="InterPro" id="IPR016197">
    <property type="entry name" value="Chromo-like_dom_sf"/>
</dbReference>
<dbReference type="GO" id="GO:0016787">
    <property type="term" value="F:hydrolase activity"/>
    <property type="evidence" value="ECO:0007669"/>
    <property type="project" value="UniProtKB-KW"/>
</dbReference>
<keyword evidence="4" id="KW-0255">Endonuclease</keyword>
<protein>
    <recommendedName>
        <fullName evidence="7">Chromo domain-containing protein</fullName>
    </recommendedName>
</protein>
<dbReference type="PANTHER" id="PTHR37984:SF5">
    <property type="entry name" value="PROTEIN NYNRIN-LIKE"/>
    <property type="match status" value="1"/>
</dbReference>